<comment type="caution">
    <text evidence="2">The sequence shown here is derived from an EMBL/GenBank/DDBJ whole genome shotgun (WGS) entry which is preliminary data.</text>
</comment>
<dbReference type="InterPro" id="IPR052726">
    <property type="entry name" value="Phage_Baseplate_Hub"/>
</dbReference>
<accession>A0A085G9Z4</accession>
<evidence type="ECO:0000313" key="3">
    <source>
        <dbReference type="Proteomes" id="UP000028653"/>
    </source>
</evidence>
<dbReference type="SUPFAM" id="SSF69279">
    <property type="entry name" value="Phage tail proteins"/>
    <property type="match status" value="1"/>
</dbReference>
<protein>
    <submittedName>
        <fullName evidence="2">Phage late control gene D protein</fullName>
    </submittedName>
</protein>
<dbReference type="AlphaFoldDB" id="A0A085G9Z4"/>
<dbReference type="eggNOG" id="COG3500">
    <property type="taxonomic scope" value="Bacteria"/>
</dbReference>
<dbReference type="Proteomes" id="UP000028653">
    <property type="component" value="Unassembled WGS sequence"/>
</dbReference>
<proteinExistence type="predicted"/>
<keyword evidence="3" id="KW-1185">Reference proteome</keyword>
<evidence type="ECO:0000256" key="1">
    <source>
        <dbReference type="SAM" id="MobiDB-lite"/>
    </source>
</evidence>
<dbReference type="RefSeq" id="WP_034496692.1">
    <property type="nucleotide sequence ID" value="NZ_JMPI01000036.1"/>
</dbReference>
<reference evidence="2 3" key="1">
    <citation type="submission" date="2014-05" db="EMBL/GenBank/DDBJ databases">
        <title>ATOL: Assembling a taxonomically balanced genome-scale reconstruction of the evolutionary history of the Enterobacteriaceae.</title>
        <authorList>
            <person name="Plunkett G.III."/>
            <person name="Neeno-Eckwall E.C."/>
            <person name="Glasner J.D."/>
            <person name="Perna N.T."/>
        </authorList>
    </citation>
    <scope>NUCLEOTIDE SEQUENCE [LARGE SCALE GENOMIC DNA]</scope>
    <source>
        <strain evidence="2 3">ATCC 33320</strain>
    </source>
</reference>
<sequence length="388" mass="42843">MLTGMTLDAGATMAPAFMLTLNNQDITRNISDRLISLSLSDNRGFEADQLDIELDDTDGLIELPVRGAVLSLFLGWQGSALLGKGQFTVDEIEHRGAPDTLTIRARSADFRGTLNSRREASYHDTTLGEVLNTIASRNKLTASIAPQFAAIAIPHIDQTQESDAKFLTRLAERNGAEVSVKAGKLLFIKAGAGVTASGRPIPQMTIERRDGDRHQFAIADRGAYTGVTVKWLHTKEPKEQKQQVKLKRKAKPQHLRALQHPKAKQVKAKKAPKEKEAREGEYMVGEEDNVFALTTIYASKAQAMRAAQAKWDKLQRGVAEFSISLAMGRADLYPETPVRVSGFKRVIDERAWTITKVMHSLSNSGFTTSLELEVRLLDVEYQEEGGSK</sequence>
<feature type="compositionally biased region" description="Basic residues" evidence="1">
    <location>
        <begin position="249"/>
        <end position="270"/>
    </location>
</feature>
<organism evidence="2 3">
    <name type="scientific">Buttiauxella agrestis ATCC 33320</name>
    <dbReference type="NCBI Taxonomy" id="1006004"/>
    <lineage>
        <taxon>Bacteria</taxon>
        <taxon>Pseudomonadati</taxon>
        <taxon>Pseudomonadota</taxon>
        <taxon>Gammaproteobacteria</taxon>
        <taxon>Enterobacterales</taxon>
        <taxon>Enterobacteriaceae</taxon>
        <taxon>Buttiauxella</taxon>
    </lineage>
</organism>
<dbReference type="STRING" id="1006004.GBAG_2650"/>
<feature type="region of interest" description="Disordered" evidence="1">
    <location>
        <begin position="249"/>
        <end position="281"/>
    </location>
</feature>
<feature type="compositionally biased region" description="Basic and acidic residues" evidence="1">
    <location>
        <begin position="271"/>
        <end position="281"/>
    </location>
</feature>
<name>A0A085G9Z4_9ENTR</name>
<dbReference type="PANTHER" id="PTHR35862">
    <property type="entry name" value="FELS-2 PROPHAGE PROTEIN"/>
    <property type="match status" value="1"/>
</dbReference>
<gene>
    <name evidence="2" type="ORF">GBAG_2650</name>
</gene>
<dbReference type="EMBL" id="JMPI01000036">
    <property type="protein sequence ID" value="KFC80539.1"/>
    <property type="molecule type" value="Genomic_DNA"/>
</dbReference>
<dbReference type="PANTHER" id="PTHR35862:SF3">
    <property type="entry name" value="FELS-2 PROPHAGE PROTEIN"/>
    <property type="match status" value="1"/>
</dbReference>
<dbReference type="OrthoDB" id="4070623at2"/>
<evidence type="ECO:0000313" key="2">
    <source>
        <dbReference type="EMBL" id="KFC80539.1"/>
    </source>
</evidence>
<dbReference type="Pfam" id="PF05954">
    <property type="entry name" value="Phage_GPD"/>
    <property type="match status" value="1"/>
</dbReference>